<sequence length="196" mass="22957">MRPILTLILLVIVNSLQGQSTREIVKDFDGDAIMDLVYIDSDSNTLNYKLSSNAFQVVSSLEIRSLNFGNTLVETPNGFEFWNDYGRSGWINEFQYNPIEKKMQLIKIRRTDYDIDRFKFGEEVRYGSGKSSVDLIKHIYIGDFYQVFNGQLIKLPTIKSYMEFTETYLYCFSDAINFKFEERCVELYENAKQQMP</sequence>
<gene>
    <name evidence="1" type="ORF">SAMN04487990_102234</name>
</gene>
<evidence type="ECO:0000313" key="2">
    <source>
        <dbReference type="Proteomes" id="UP000198846"/>
    </source>
</evidence>
<accession>A0A1H3W4Y8</accession>
<keyword evidence="2" id="KW-1185">Reference proteome</keyword>
<name>A0A1H3W4Y8_BIZPA</name>
<dbReference type="EMBL" id="FNQK01000002">
    <property type="protein sequence ID" value="SDZ82175.1"/>
    <property type="molecule type" value="Genomic_DNA"/>
</dbReference>
<dbReference type="Proteomes" id="UP000198846">
    <property type="component" value="Unassembled WGS sequence"/>
</dbReference>
<evidence type="ECO:0000313" key="1">
    <source>
        <dbReference type="EMBL" id="SDZ82175.1"/>
    </source>
</evidence>
<protein>
    <submittedName>
        <fullName evidence="1">Uncharacterized protein</fullName>
    </submittedName>
</protein>
<dbReference type="RefSeq" id="WP_092131933.1">
    <property type="nucleotide sequence ID" value="NZ_FNQK01000002.1"/>
</dbReference>
<proteinExistence type="predicted"/>
<dbReference type="STRING" id="283786.SAMN04487990_102234"/>
<reference evidence="1 2" key="1">
    <citation type="submission" date="2016-10" db="EMBL/GenBank/DDBJ databases">
        <authorList>
            <person name="de Groot N.N."/>
        </authorList>
    </citation>
    <scope>NUCLEOTIDE SEQUENCE [LARGE SCALE GENOMIC DNA]</scope>
    <source>
        <strain evidence="1 2">DSM 23842</strain>
    </source>
</reference>
<dbReference type="AlphaFoldDB" id="A0A1H3W4Y8"/>
<organism evidence="1 2">
    <name type="scientific">Bizionia paragorgiae</name>
    <dbReference type="NCBI Taxonomy" id="283786"/>
    <lineage>
        <taxon>Bacteria</taxon>
        <taxon>Pseudomonadati</taxon>
        <taxon>Bacteroidota</taxon>
        <taxon>Flavobacteriia</taxon>
        <taxon>Flavobacteriales</taxon>
        <taxon>Flavobacteriaceae</taxon>
        <taxon>Bizionia</taxon>
    </lineage>
</organism>
<dbReference type="OrthoDB" id="1439845at2"/>